<evidence type="ECO:0000256" key="14">
    <source>
        <dbReference type="SAM" id="Phobius"/>
    </source>
</evidence>
<comment type="function">
    <text evidence="12">Cell surface proteoglycan.</text>
</comment>
<evidence type="ECO:0000256" key="4">
    <source>
        <dbReference type="ARBA" id="ARBA00022553"/>
    </source>
</evidence>
<evidence type="ECO:0000256" key="2">
    <source>
        <dbReference type="ARBA" id="ARBA00005343"/>
    </source>
</evidence>
<keyword evidence="17" id="KW-1185">Reference proteome</keyword>
<keyword evidence="9 14" id="KW-0472">Membrane</keyword>
<evidence type="ECO:0000256" key="9">
    <source>
        <dbReference type="ARBA" id="ARBA00023136"/>
    </source>
</evidence>
<evidence type="ECO:0000256" key="6">
    <source>
        <dbReference type="ARBA" id="ARBA00022729"/>
    </source>
</evidence>
<evidence type="ECO:0000313" key="16">
    <source>
        <dbReference type="EMBL" id="MBN3277419.1"/>
    </source>
</evidence>
<evidence type="ECO:0000259" key="15">
    <source>
        <dbReference type="Pfam" id="PF01034"/>
    </source>
</evidence>
<evidence type="ECO:0000256" key="1">
    <source>
        <dbReference type="ARBA" id="ARBA00004479"/>
    </source>
</evidence>
<comment type="similarity">
    <text evidence="2 12">Belongs to the syndecan proteoglycan family.</text>
</comment>
<comment type="caution">
    <text evidence="16">The sequence shown here is derived from an EMBL/GenBank/DDBJ whole genome shotgun (WGS) entry which is preliminary data.</text>
</comment>
<accession>A0ABS2XSS2</accession>
<dbReference type="InterPro" id="IPR030479">
    <property type="entry name" value="Syndecan_CS"/>
</dbReference>
<feature type="non-terminal residue" evidence="16">
    <location>
        <position position="1"/>
    </location>
</feature>
<comment type="subcellular location">
    <subcellularLocation>
        <location evidence="1 12">Membrane</location>
        <topology evidence="1 12">Single-pass type I membrane protein</topology>
    </subcellularLocation>
</comment>
<keyword evidence="10 12" id="KW-0325">Glycoprotein</keyword>
<feature type="region of interest" description="Disordered" evidence="13">
    <location>
        <begin position="101"/>
        <end position="122"/>
    </location>
</feature>
<keyword evidence="4" id="KW-0597">Phosphoprotein</keyword>
<evidence type="ECO:0000256" key="3">
    <source>
        <dbReference type="ARBA" id="ARBA00010241"/>
    </source>
</evidence>
<evidence type="ECO:0000256" key="11">
    <source>
        <dbReference type="ARBA" id="ARBA00023207"/>
    </source>
</evidence>
<evidence type="ECO:0000256" key="5">
    <source>
        <dbReference type="ARBA" id="ARBA00022692"/>
    </source>
</evidence>
<keyword evidence="5 12" id="KW-0812">Transmembrane</keyword>
<comment type="similarity">
    <text evidence="3">Belongs to the neurexin family.</text>
</comment>
<keyword evidence="7 12" id="KW-0654">Proteoglycan</keyword>
<organism evidence="16 17">
    <name type="scientific">Polyodon spathula</name>
    <name type="common">North American paddlefish</name>
    <name type="synonym">Squalus spathula</name>
    <dbReference type="NCBI Taxonomy" id="7913"/>
    <lineage>
        <taxon>Eukaryota</taxon>
        <taxon>Metazoa</taxon>
        <taxon>Chordata</taxon>
        <taxon>Craniata</taxon>
        <taxon>Vertebrata</taxon>
        <taxon>Euteleostomi</taxon>
        <taxon>Actinopterygii</taxon>
        <taxon>Chondrostei</taxon>
        <taxon>Acipenseriformes</taxon>
        <taxon>Polyodontidae</taxon>
        <taxon>Polyodon</taxon>
    </lineage>
</organism>
<name>A0ABS2XSS2_POLSP</name>
<evidence type="ECO:0000256" key="10">
    <source>
        <dbReference type="ARBA" id="ARBA00023180"/>
    </source>
</evidence>
<feature type="domain" description="Syndecan/Neurexin" evidence="15">
    <location>
        <begin position="61"/>
        <end position="120"/>
    </location>
</feature>
<feature type="transmembrane region" description="Helical" evidence="14">
    <location>
        <begin position="67"/>
        <end position="91"/>
    </location>
</feature>
<evidence type="ECO:0000256" key="8">
    <source>
        <dbReference type="ARBA" id="ARBA00022989"/>
    </source>
</evidence>
<keyword evidence="8 14" id="KW-1133">Transmembrane helix</keyword>
<sequence>MHSHHLKLNLSKSDLLDDIYLEVATFSETENKVQAEVPQITQSNNHQEAPKLGDNAMSQGLLERKEVLGGVIAGGIVGLAFAVLLVVLMVYRMKKKDEGSYALDDQKNGGYRKPQKQEEFLA</sequence>
<protein>
    <recommendedName>
        <fullName evidence="12">Syndecan</fullName>
    </recommendedName>
</protein>
<dbReference type="PANTHER" id="PTHR10915:SF5">
    <property type="entry name" value="SYNDECAN-1"/>
    <property type="match status" value="1"/>
</dbReference>
<dbReference type="PANTHER" id="PTHR10915">
    <property type="entry name" value="SYNDECAN"/>
    <property type="match status" value="1"/>
</dbReference>
<evidence type="ECO:0000313" key="17">
    <source>
        <dbReference type="Proteomes" id="UP001166093"/>
    </source>
</evidence>
<dbReference type="InterPro" id="IPR001050">
    <property type="entry name" value="Syndecan"/>
</dbReference>
<evidence type="ECO:0000256" key="12">
    <source>
        <dbReference type="RuleBase" id="RU000649"/>
    </source>
</evidence>
<keyword evidence="6" id="KW-0732">Signal</keyword>
<gene>
    <name evidence="16" type="primary">Sdc1</name>
    <name evidence="16" type="ORF">GTO93_0005795</name>
</gene>
<evidence type="ECO:0000256" key="13">
    <source>
        <dbReference type="SAM" id="MobiDB-lite"/>
    </source>
</evidence>
<dbReference type="EMBL" id="JAAWVQ010070058">
    <property type="protein sequence ID" value="MBN3277419.1"/>
    <property type="molecule type" value="Genomic_DNA"/>
</dbReference>
<dbReference type="Pfam" id="PF01034">
    <property type="entry name" value="Syndecan"/>
    <property type="match status" value="1"/>
</dbReference>
<evidence type="ECO:0000256" key="7">
    <source>
        <dbReference type="ARBA" id="ARBA00022974"/>
    </source>
</evidence>
<proteinExistence type="inferred from homology"/>
<dbReference type="InterPro" id="IPR027789">
    <property type="entry name" value="Syndecan/Neurexin_dom"/>
</dbReference>
<dbReference type="Proteomes" id="UP001166093">
    <property type="component" value="Unassembled WGS sequence"/>
</dbReference>
<feature type="non-terminal residue" evidence="16">
    <location>
        <position position="122"/>
    </location>
</feature>
<dbReference type="PROSITE" id="PS00964">
    <property type="entry name" value="SYNDECAN"/>
    <property type="match status" value="1"/>
</dbReference>
<keyword evidence="11 12" id="KW-0357">Heparan sulfate</keyword>
<reference evidence="16" key="1">
    <citation type="journal article" date="2021" name="Cell">
        <title>Tracing the genetic footprints of vertebrate landing in non-teleost ray-finned fishes.</title>
        <authorList>
            <person name="Bi X."/>
            <person name="Wang K."/>
            <person name="Yang L."/>
            <person name="Pan H."/>
            <person name="Jiang H."/>
            <person name="Wei Q."/>
            <person name="Fang M."/>
            <person name="Yu H."/>
            <person name="Zhu C."/>
            <person name="Cai Y."/>
            <person name="He Y."/>
            <person name="Gan X."/>
            <person name="Zeng H."/>
            <person name="Yu D."/>
            <person name="Zhu Y."/>
            <person name="Jiang H."/>
            <person name="Qiu Q."/>
            <person name="Yang H."/>
            <person name="Zhang Y.E."/>
            <person name="Wang W."/>
            <person name="Zhu M."/>
            <person name="He S."/>
            <person name="Zhang G."/>
        </authorList>
    </citation>
    <scope>NUCLEOTIDE SEQUENCE</scope>
    <source>
        <strain evidence="16">Pddl_001</strain>
    </source>
</reference>